<feature type="transmembrane region" description="Helical" evidence="7">
    <location>
        <begin position="151"/>
        <end position="170"/>
    </location>
</feature>
<feature type="transmembrane region" description="Helical" evidence="7">
    <location>
        <begin position="308"/>
        <end position="328"/>
    </location>
</feature>
<accession>A0A0F4LA41</accession>
<sequence>MKDKQTPESYPKISSKHHMRIHWKEFFKSSDDTLVKDITLVEKGSLVGRVGIMLLQCGTGAWRVRDSMNTIARALKITCSADIGLVTISYTCFDIDNKSYSQTLSLPTTEVNMNKLNEMEEFVRKFETENDYWTIGAVHHKLNQIERHTQNYPLIISALSAGLACASFIFLLGGGIPEMFCTFFGAFIGNYLRQLLGKKKVTLVAKITVGVAVSCAVYFICFRLGTIICGWSNNHAYGYIGSMLYVIPGFPFITSGLDMSKLDMRSGLERLAYAILVVMIAAMVGWGMATMLNLSPGAMPKLNLSPTLLTVCRIIASFCGVFGFSIMFNAKVSMATVAAVIGALANTLRLSLVEFNHVPAALAAFTGALLAGLIASFVRDKVGFPRIAITVPAIVIMVPGLYMYRAVFNFGITNINVGAYWIMDALMIITALPIGLLTARILTDAKWRHCD</sequence>
<dbReference type="Pfam" id="PF06738">
    <property type="entry name" value="ThrE"/>
    <property type="match status" value="1"/>
</dbReference>
<feature type="transmembrane region" description="Helical" evidence="7">
    <location>
        <begin position="419"/>
        <end position="439"/>
    </location>
</feature>
<keyword evidence="3 7" id="KW-0812">Transmembrane</keyword>
<dbReference type="PANTHER" id="PTHR34390">
    <property type="entry name" value="UPF0442 PROTEIN YJJB-RELATED"/>
    <property type="match status" value="1"/>
</dbReference>
<dbReference type="HOGENOM" id="CLU_027127_0_0_9"/>
<evidence type="ECO:0000256" key="5">
    <source>
        <dbReference type="ARBA" id="ARBA00023136"/>
    </source>
</evidence>
<feature type="transmembrane region" description="Helical" evidence="7">
    <location>
        <begin position="237"/>
        <end position="259"/>
    </location>
</feature>
<organism evidence="10 11">
    <name type="scientific">Lactobacillus kullabergensis</name>
    <dbReference type="NCBI Taxonomy" id="1218493"/>
    <lineage>
        <taxon>Bacteria</taxon>
        <taxon>Bacillati</taxon>
        <taxon>Bacillota</taxon>
        <taxon>Bacilli</taxon>
        <taxon>Lactobacillales</taxon>
        <taxon>Lactobacillaceae</taxon>
        <taxon>Lactobacillus</taxon>
    </lineage>
</organism>
<dbReference type="PATRIC" id="fig|1218493.3.peg.1737"/>
<feature type="transmembrane region" description="Helical" evidence="7">
    <location>
        <begin position="387"/>
        <end position="407"/>
    </location>
</feature>
<dbReference type="GO" id="GO:0022857">
    <property type="term" value="F:transmembrane transporter activity"/>
    <property type="evidence" value="ECO:0007669"/>
    <property type="project" value="InterPro"/>
</dbReference>
<dbReference type="GO" id="GO:0015744">
    <property type="term" value="P:succinate transport"/>
    <property type="evidence" value="ECO:0007669"/>
    <property type="project" value="TreeGrafter"/>
</dbReference>
<evidence type="ECO:0000256" key="7">
    <source>
        <dbReference type="SAM" id="Phobius"/>
    </source>
</evidence>
<feature type="transmembrane region" description="Helical" evidence="7">
    <location>
        <begin position="358"/>
        <end position="378"/>
    </location>
</feature>
<dbReference type="OrthoDB" id="2148488at2"/>
<evidence type="ECO:0000313" key="11">
    <source>
        <dbReference type="Proteomes" id="UP000033533"/>
    </source>
</evidence>
<protein>
    <submittedName>
        <fullName evidence="10">Integral membrane protein</fullName>
    </submittedName>
</protein>
<evidence type="ECO:0000256" key="3">
    <source>
        <dbReference type="ARBA" id="ARBA00022692"/>
    </source>
</evidence>
<dbReference type="RefSeq" id="WP_045928633.1">
    <property type="nucleotide sequence ID" value="NZ_JBHSZS010000026.1"/>
</dbReference>
<dbReference type="STRING" id="1218493.JF76_16600"/>
<feature type="domain" description="Threonine/Serine exporter ThrE" evidence="9">
    <location>
        <begin position="314"/>
        <end position="439"/>
    </location>
</feature>
<evidence type="ECO:0000256" key="6">
    <source>
        <dbReference type="ARBA" id="ARBA00034125"/>
    </source>
</evidence>
<gene>
    <name evidence="10" type="ORF">JF76_16600</name>
</gene>
<dbReference type="Proteomes" id="UP000033533">
    <property type="component" value="Unassembled WGS sequence"/>
</dbReference>
<evidence type="ECO:0000256" key="4">
    <source>
        <dbReference type="ARBA" id="ARBA00022989"/>
    </source>
</evidence>
<evidence type="ECO:0000313" key="10">
    <source>
        <dbReference type="EMBL" id="KJY54431.1"/>
    </source>
</evidence>
<keyword evidence="4 7" id="KW-1133">Transmembrane helix</keyword>
<feature type="transmembrane region" description="Helical" evidence="7">
    <location>
        <begin position="176"/>
        <end position="192"/>
    </location>
</feature>
<dbReference type="InterPro" id="IPR050539">
    <property type="entry name" value="ThrE_Dicarb/AminoAcid_Exp"/>
</dbReference>
<dbReference type="AlphaFoldDB" id="A0A0F4LA41"/>
<comment type="similarity">
    <text evidence="6">Belongs to the ThrE exporter (TC 2.A.79) family.</text>
</comment>
<keyword evidence="5 7" id="KW-0472">Membrane</keyword>
<feature type="transmembrane region" description="Helical" evidence="7">
    <location>
        <begin position="204"/>
        <end position="225"/>
    </location>
</feature>
<dbReference type="PANTHER" id="PTHR34390:SF2">
    <property type="entry name" value="SUCCINATE TRANSPORTER SUBUNIT YJJP-RELATED"/>
    <property type="match status" value="1"/>
</dbReference>
<dbReference type="EMBL" id="JXBY01000026">
    <property type="protein sequence ID" value="KJY54431.1"/>
    <property type="molecule type" value="Genomic_DNA"/>
</dbReference>
<evidence type="ECO:0000256" key="1">
    <source>
        <dbReference type="ARBA" id="ARBA00004651"/>
    </source>
</evidence>
<dbReference type="Pfam" id="PF12821">
    <property type="entry name" value="ThrE_2"/>
    <property type="match status" value="1"/>
</dbReference>
<feature type="transmembrane region" description="Helical" evidence="7">
    <location>
        <begin position="271"/>
        <end position="288"/>
    </location>
</feature>
<comment type="caution">
    <text evidence="10">The sequence shown here is derived from an EMBL/GenBank/DDBJ whole genome shotgun (WGS) entry which is preliminary data.</text>
</comment>
<reference evidence="10 11" key="1">
    <citation type="submission" date="2014-12" db="EMBL/GenBank/DDBJ databases">
        <title>Comparative genomics of the lactic acid bacteria isolated from the honey bee gut.</title>
        <authorList>
            <person name="Ellegaard K.M."/>
            <person name="Tamarit D."/>
            <person name="Javelind E."/>
            <person name="Olofsson T."/>
            <person name="Andersson S.G."/>
            <person name="Vasquez A."/>
        </authorList>
    </citation>
    <scope>NUCLEOTIDE SEQUENCE [LARGE SCALE GENOMIC DNA]</scope>
    <source>
        <strain evidence="10 11">Biut2</strain>
    </source>
</reference>
<dbReference type="GO" id="GO:0005886">
    <property type="term" value="C:plasma membrane"/>
    <property type="evidence" value="ECO:0007669"/>
    <property type="project" value="UniProtKB-SubCell"/>
</dbReference>
<dbReference type="InterPro" id="IPR024528">
    <property type="entry name" value="ThrE_2"/>
</dbReference>
<dbReference type="InterPro" id="IPR010619">
    <property type="entry name" value="ThrE-like_N"/>
</dbReference>
<keyword evidence="2" id="KW-1003">Cell membrane</keyword>
<evidence type="ECO:0000259" key="8">
    <source>
        <dbReference type="Pfam" id="PF06738"/>
    </source>
</evidence>
<proteinExistence type="inferred from homology"/>
<comment type="subcellular location">
    <subcellularLocation>
        <location evidence="1">Cell membrane</location>
        <topology evidence="1">Multi-pass membrane protein</topology>
    </subcellularLocation>
</comment>
<feature type="domain" description="Threonine/serine exporter-like N-terminal" evidence="8">
    <location>
        <begin position="46"/>
        <end position="292"/>
    </location>
</feature>
<evidence type="ECO:0000256" key="2">
    <source>
        <dbReference type="ARBA" id="ARBA00022475"/>
    </source>
</evidence>
<name>A0A0F4LA41_9LACO</name>
<feature type="transmembrane region" description="Helical" evidence="7">
    <location>
        <begin position="335"/>
        <end position="352"/>
    </location>
</feature>
<evidence type="ECO:0000259" key="9">
    <source>
        <dbReference type="Pfam" id="PF12821"/>
    </source>
</evidence>